<reference evidence="9" key="1">
    <citation type="submission" date="2022-04" db="EMBL/GenBank/DDBJ databases">
        <authorList>
            <person name="Criscuolo A."/>
        </authorList>
    </citation>
    <scope>NUCLEOTIDE SEQUENCE</scope>
    <source>
        <strain evidence="9">CIP111895</strain>
    </source>
</reference>
<feature type="domain" description="Peptidase M20 dimerisation" evidence="8">
    <location>
        <begin position="202"/>
        <end position="314"/>
    </location>
</feature>
<comment type="caution">
    <text evidence="9">The sequence shown here is derived from an EMBL/GenBank/DDBJ whole genome shotgun (WGS) entry which is preliminary data.</text>
</comment>
<dbReference type="SUPFAM" id="SSF53187">
    <property type="entry name" value="Zn-dependent exopeptidases"/>
    <property type="match status" value="1"/>
</dbReference>
<sequence length="428" mass="46758">MVKNEIRIKQWLKENRARGARLLQILVRENSTRGNESSTQAIIIEKCRQLGLILDIWEIGGNKLKNHPAFCCDRKSFDGNPNLVAVLKGLGGGKSIILNGHIDVVPVGDEMNWKHDPFSGEIECGRLYGRGATDMKGGNVALLMAIESLIANGIKLKGDVIFQSVIEEESGGAGTLAAVLRGYQADGAIIPEPTNMKIFPKQQGSMWFRITVKGRAAHGGTRYEGVSAIEKAVLVIQRLQQLEKDRNAMVSDPLFEKIPIPIPINIGKISSGEWPSSVPDTAILEGRMGVSPEETIQSAQTVMEECLQEMNEQDEWFIKNPVQIEWFGGRWIPGSLDSDHPLINELTRSFIEVKGDNPTIEASPWGTDGGILSSVGNTPTVVFGPGITETAHDANEHIVLEDMFAVSEIIALTLLSWCGTAEASNENK</sequence>
<dbReference type="Pfam" id="PF01546">
    <property type="entry name" value="Peptidase_M20"/>
    <property type="match status" value="1"/>
</dbReference>
<keyword evidence="4" id="KW-0479">Metal-binding</keyword>
<keyword evidence="5 9" id="KW-0378">Hydrolase</keyword>
<evidence type="ECO:0000256" key="4">
    <source>
        <dbReference type="ARBA" id="ARBA00022723"/>
    </source>
</evidence>
<dbReference type="SUPFAM" id="SSF55031">
    <property type="entry name" value="Bacterial exopeptidase dimerisation domain"/>
    <property type="match status" value="1"/>
</dbReference>
<dbReference type="InterPro" id="IPR011650">
    <property type="entry name" value="Peptidase_M20_dimer"/>
</dbReference>
<dbReference type="InterPro" id="IPR010182">
    <property type="entry name" value="ArgE/DapE"/>
</dbReference>
<dbReference type="PANTHER" id="PTHR43808">
    <property type="entry name" value="ACETYLORNITHINE DEACETYLASE"/>
    <property type="match status" value="1"/>
</dbReference>
<dbReference type="Gene3D" id="3.30.70.360">
    <property type="match status" value="1"/>
</dbReference>
<evidence type="ECO:0000256" key="5">
    <source>
        <dbReference type="ARBA" id="ARBA00022801"/>
    </source>
</evidence>
<dbReference type="EC" id="3.5.1.-" evidence="9"/>
<proteinExistence type="inferred from homology"/>
<accession>A0ABM9EXV1</accession>
<name>A0ABM9EXV1_9BACI</name>
<keyword evidence="6" id="KW-0862">Zinc</keyword>
<evidence type="ECO:0000259" key="8">
    <source>
        <dbReference type="Pfam" id="PF07687"/>
    </source>
</evidence>
<evidence type="ECO:0000256" key="1">
    <source>
        <dbReference type="ARBA" id="ARBA00001941"/>
    </source>
</evidence>
<dbReference type="Proteomes" id="UP000838308">
    <property type="component" value="Unassembled WGS sequence"/>
</dbReference>
<gene>
    <name evidence="9" type="primary">ylmB</name>
    <name evidence="9" type="ORF">BACCIP111895_04722</name>
</gene>
<dbReference type="Pfam" id="PF07687">
    <property type="entry name" value="M20_dimer"/>
    <property type="match status" value="1"/>
</dbReference>
<dbReference type="Gene3D" id="3.40.630.10">
    <property type="entry name" value="Zn peptidases"/>
    <property type="match status" value="1"/>
</dbReference>
<evidence type="ECO:0000256" key="7">
    <source>
        <dbReference type="ARBA" id="ARBA00023285"/>
    </source>
</evidence>
<organism evidence="9 10">
    <name type="scientific">Neobacillus rhizosphaerae</name>
    <dbReference type="NCBI Taxonomy" id="2880965"/>
    <lineage>
        <taxon>Bacteria</taxon>
        <taxon>Bacillati</taxon>
        <taxon>Bacillota</taxon>
        <taxon>Bacilli</taxon>
        <taxon>Bacillales</taxon>
        <taxon>Bacillaceae</taxon>
        <taxon>Neobacillus</taxon>
    </lineage>
</organism>
<protein>
    <submittedName>
        <fullName evidence="9">N-formyl-4-amino-5-aminomethyl-2-methylpyrimidine deformylase</fullName>
        <ecNumber evidence="9">3.5.1.-</ecNumber>
    </submittedName>
</protein>
<evidence type="ECO:0000256" key="3">
    <source>
        <dbReference type="ARBA" id="ARBA00006247"/>
    </source>
</evidence>
<dbReference type="NCBIfam" id="TIGR01910">
    <property type="entry name" value="DapE-ArgE"/>
    <property type="match status" value="1"/>
</dbReference>
<evidence type="ECO:0000256" key="6">
    <source>
        <dbReference type="ARBA" id="ARBA00022833"/>
    </source>
</evidence>
<dbReference type="InterPro" id="IPR036264">
    <property type="entry name" value="Bact_exopeptidase_dim_dom"/>
</dbReference>
<dbReference type="InterPro" id="IPR050072">
    <property type="entry name" value="Peptidase_M20A"/>
</dbReference>
<dbReference type="GO" id="GO:0016787">
    <property type="term" value="F:hydrolase activity"/>
    <property type="evidence" value="ECO:0007669"/>
    <property type="project" value="UniProtKB-KW"/>
</dbReference>
<dbReference type="PANTHER" id="PTHR43808:SF25">
    <property type="entry name" value="PEPTIDASE M20 DIMERISATION DOMAIN-CONTAINING PROTEIN"/>
    <property type="match status" value="1"/>
</dbReference>
<dbReference type="InterPro" id="IPR002933">
    <property type="entry name" value="Peptidase_M20"/>
</dbReference>
<evidence type="ECO:0000256" key="2">
    <source>
        <dbReference type="ARBA" id="ARBA00001947"/>
    </source>
</evidence>
<evidence type="ECO:0000313" key="10">
    <source>
        <dbReference type="Proteomes" id="UP000838308"/>
    </source>
</evidence>
<comment type="similarity">
    <text evidence="3">Belongs to the peptidase M20A family.</text>
</comment>
<comment type="cofactor">
    <cofactor evidence="1">
        <name>Co(2+)</name>
        <dbReference type="ChEBI" id="CHEBI:48828"/>
    </cofactor>
</comment>
<comment type="cofactor">
    <cofactor evidence="2">
        <name>Zn(2+)</name>
        <dbReference type="ChEBI" id="CHEBI:29105"/>
    </cofactor>
</comment>
<keyword evidence="7" id="KW-0170">Cobalt</keyword>
<dbReference type="EMBL" id="CALBWS010000050">
    <property type="protein sequence ID" value="CAH2717508.1"/>
    <property type="molecule type" value="Genomic_DNA"/>
</dbReference>
<dbReference type="NCBIfam" id="NF005373">
    <property type="entry name" value="PRK06915.1"/>
    <property type="match status" value="1"/>
</dbReference>
<keyword evidence="10" id="KW-1185">Reference proteome</keyword>
<evidence type="ECO:0000313" key="9">
    <source>
        <dbReference type="EMBL" id="CAH2717508.1"/>
    </source>
</evidence>